<organism evidence="4">
    <name type="scientific">Tanacetum cinerariifolium</name>
    <name type="common">Dalmatian daisy</name>
    <name type="synonym">Chrysanthemum cinerariifolium</name>
    <dbReference type="NCBI Taxonomy" id="118510"/>
    <lineage>
        <taxon>Eukaryota</taxon>
        <taxon>Viridiplantae</taxon>
        <taxon>Streptophyta</taxon>
        <taxon>Embryophyta</taxon>
        <taxon>Tracheophyta</taxon>
        <taxon>Spermatophyta</taxon>
        <taxon>Magnoliopsida</taxon>
        <taxon>eudicotyledons</taxon>
        <taxon>Gunneridae</taxon>
        <taxon>Pentapetalae</taxon>
        <taxon>asterids</taxon>
        <taxon>campanulids</taxon>
        <taxon>Asterales</taxon>
        <taxon>Asteraceae</taxon>
        <taxon>Asteroideae</taxon>
        <taxon>Anthemideae</taxon>
        <taxon>Anthemidinae</taxon>
        <taxon>Tanacetum</taxon>
    </lineage>
</organism>
<dbReference type="InterPro" id="IPR054722">
    <property type="entry name" value="PolX-like_BBD"/>
</dbReference>
<feature type="compositionally biased region" description="Low complexity" evidence="1">
    <location>
        <begin position="1500"/>
        <end position="1530"/>
    </location>
</feature>
<feature type="region of interest" description="Disordered" evidence="1">
    <location>
        <begin position="1280"/>
        <end position="1399"/>
    </location>
</feature>
<feature type="compositionally biased region" description="Basic and acidic residues" evidence="1">
    <location>
        <begin position="1227"/>
        <end position="1247"/>
    </location>
</feature>
<feature type="compositionally biased region" description="Polar residues" evidence="1">
    <location>
        <begin position="1338"/>
        <end position="1354"/>
    </location>
</feature>
<feature type="compositionally biased region" description="Pro residues" evidence="1">
    <location>
        <begin position="1486"/>
        <end position="1499"/>
    </location>
</feature>
<gene>
    <name evidence="4" type="ORF">Tci_008067</name>
</gene>
<dbReference type="Gene3D" id="3.30.420.10">
    <property type="entry name" value="Ribonuclease H-like superfamily/Ribonuclease H"/>
    <property type="match status" value="1"/>
</dbReference>
<dbReference type="Pfam" id="PF22936">
    <property type="entry name" value="Pol_BBD"/>
    <property type="match status" value="1"/>
</dbReference>
<feature type="compositionally biased region" description="Polar residues" evidence="1">
    <location>
        <begin position="1280"/>
        <end position="1289"/>
    </location>
</feature>
<dbReference type="InterPro" id="IPR013103">
    <property type="entry name" value="RVT_2"/>
</dbReference>
<dbReference type="PANTHER" id="PTHR11439:SF509">
    <property type="entry name" value="RNA-DIRECTED DNA POLYMERASE"/>
    <property type="match status" value="1"/>
</dbReference>
<proteinExistence type="predicted"/>
<feature type="compositionally biased region" description="Basic and acidic residues" evidence="1">
    <location>
        <begin position="1380"/>
        <end position="1395"/>
    </location>
</feature>
<name>A0A6L2JH56_TANCI</name>
<feature type="domain" description="Reverse transcriptase Ty1/copia-type" evidence="2">
    <location>
        <begin position="757"/>
        <end position="814"/>
    </location>
</feature>
<feature type="compositionally biased region" description="Basic and acidic residues" evidence="1">
    <location>
        <begin position="1180"/>
        <end position="1196"/>
    </location>
</feature>
<evidence type="ECO:0000259" key="2">
    <source>
        <dbReference type="Pfam" id="PF07727"/>
    </source>
</evidence>
<sequence length="1846" mass="209183">MNDHVCVKKRVKITPPNYSKENFMATFTLQTQLTPEQVFWSKEINDKKADDLKARTPPLPVLPPATVYPPNTPIHLVPRTLPTTSQVNIGLYSGEIEWKNILITNKNLIANCIAQDVFFTVTDSAMTASRFHELSTAYTIAMNRVVELEAENSKLLKKIKNDDHDTMVKAFLKLEVAHLNLQLKHQHLIENIENFKSKSSKDVPKFDAFFELGKRDDQIQAHKNTICELKANKSDDTSNLDYKSLDSQKLQLKETVTAFVQTIDNTTSLQNEIKNLKTQLKGKMPCVTSNDETPKVPACAKYAIDVQLIPLRQRNNRVVHHGYLNRLRDTLDTLREIVKEARSAQCPLTRNTTPKLLHVKQWKPTGRLISLGGQYPLARPTTLTSDTILTDPQAHTTPVVQIVLWYLDSCCSKHMTGDRSWLTNFVEKFTGNVRFRNGHFGAIMGYGDYVFGDSVISRIYDVEGLGHNLFSVGHFFDFDLEVAFRKHTCFVTDLDGVNLIKGSRGSNLYIISIEDMMRKSRKATHQPKTINTIMEVLHTLHMDLYRPLRVKSINGKKYILVIIDDYSRFTWVKFLRSKDETLEFVVKLLKQLLVGLNKTVSLGLIANPTPSIPYVPPTKKELKILFQPMFDEYFEPSTVQQVPPAPAVHILVNPPYPSISIAVDQDASSEGHSPSSSDHKSSFVHHGVAADHYLEVNPLSPVDNEPFVNIFALDPSSECFYNSILSKVELKSFKSAVTEDCWFEAMQEEIHEFDRPQVWELVPPLDCAMIIALKWIYKVKLDEYGNVLKKKARLVAKGYRQEEGIDFEESFAPKYDFHKSDPVDTPMVERSKLDEDLSEILVDQTRYLGMVGSLMYLIASRPDLYPKDTAMALTTYTDADHAWYQDTRRSTSGSAQFFGDKLVSWSLKKQTSTSISSKKDEYIDTMADMNVPTIDAPTEQAPAIAPSTRTNNKFFLYQLDEQWFNLHKDILRDALDIIPTNDNNPFGAPPSSDTVIEYVNTLGNPCTLGNMSLMSVNALYQPWRAILSIINMCLTEFVQSIQTFLTDRKNLTTASRGKKKSSYLLVLSIRFVGNDGREIFGMSIPDALLTDAIKRAPYYSRYLEHVDEYQCYLDEEHDKAEKKEAVTKSPNATKVTKPKAAKQTKLSAPKAPKVIKPADDKTPKPTSSQPPKPTPAQTEPSKKDQGNKRILVKETSDTPFYAERSKAGKEPAYDDEEANLQRALELSLKEQEKQGPAHPVVIREPDSGRIQSLPDVQGQGKEKFVDEQAAHNLLTLQTLKKKSPTNQFIFQRRTPMPTEPSGHAEFPSLDEKVPEINVGDQDEGQAGPNPGEHDEGQAGSNPEATDASTQQNPEQMDEEFTIISYPNVQDSLKLPTKDQYLMEKPQEEEHEKTNTESEVQSMVTVLILQDTSLVPPMSTPVIDLAEILQQRMFEDKSYEAHEDHKNLFDKLQKSLERDYSNQLLSDLEAPRQKKRKRRDLPRTPSGSPPSQPPPPPPPAGASRASGASGASGSSQLPPSLPPLSIGTSGSTQQQGSKAPSLSKIVATTPQSMAWTTSDTRYESIGVSAGKESSPTNFMMNDDFILDEQLQLSGDEDIGNDHLPKANTRKDWWKPLPKEERPATPKPAWIIPSSNVSDIENKWASALVLTYERHVTIQTQFLFNKDLEYLRYGNNGSRPALSISKMKAARYPDFGFELIVSEQLWIDDVCTYDISAKYGIYHWWFNRQNFYIDRHDSPLRRKEVRTHMRILSVVSIKVYSRYGYDYVSEIFLRRVDFQEHTIVEKDFKNLYPSDFEDLNLLLQQGHLDHLPSSDKRMLSTAVKLWTRNLVTRQRVKDFQLSIECDQT</sequence>
<feature type="region of interest" description="Disordered" evidence="1">
    <location>
        <begin position="1462"/>
        <end position="1543"/>
    </location>
</feature>
<feature type="domain" description="Retrovirus-related Pol polyprotein from transposon TNT 1-94-like beta-barrel" evidence="3">
    <location>
        <begin position="405"/>
        <end position="475"/>
    </location>
</feature>
<dbReference type="Pfam" id="PF07727">
    <property type="entry name" value="RVT_2"/>
    <property type="match status" value="1"/>
</dbReference>
<protein>
    <submittedName>
        <fullName evidence="4">Uncharacterized protein</fullName>
    </submittedName>
</protein>
<accession>A0A6L2JH56</accession>
<dbReference type="InterPro" id="IPR012337">
    <property type="entry name" value="RNaseH-like_sf"/>
</dbReference>
<comment type="caution">
    <text evidence="4">The sequence shown here is derived from an EMBL/GenBank/DDBJ whole genome shotgun (WGS) entry which is preliminary data.</text>
</comment>
<dbReference type="InterPro" id="IPR036397">
    <property type="entry name" value="RNaseH_sf"/>
</dbReference>
<dbReference type="EMBL" id="BKCJ010000769">
    <property type="protein sequence ID" value="GEU36089.1"/>
    <property type="molecule type" value="Genomic_DNA"/>
</dbReference>
<feature type="compositionally biased region" description="Basic and acidic residues" evidence="1">
    <location>
        <begin position="1203"/>
        <end position="1212"/>
    </location>
</feature>
<dbReference type="SUPFAM" id="SSF53098">
    <property type="entry name" value="Ribonuclease H-like"/>
    <property type="match status" value="1"/>
</dbReference>
<reference evidence="4" key="1">
    <citation type="journal article" date="2019" name="Sci. Rep.">
        <title>Draft genome of Tanacetum cinerariifolium, the natural source of mosquito coil.</title>
        <authorList>
            <person name="Yamashiro T."/>
            <person name="Shiraishi A."/>
            <person name="Satake H."/>
            <person name="Nakayama K."/>
        </authorList>
    </citation>
    <scope>NUCLEOTIDE SEQUENCE</scope>
</reference>
<dbReference type="GO" id="GO:0003676">
    <property type="term" value="F:nucleic acid binding"/>
    <property type="evidence" value="ECO:0007669"/>
    <property type="project" value="InterPro"/>
</dbReference>
<evidence type="ECO:0000256" key="1">
    <source>
        <dbReference type="SAM" id="MobiDB-lite"/>
    </source>
</evidence>
<evidence type="ECO:0000313" key="4">
    <source>
        <dbReference type="EMBL" id="GEU36089.1"/>
    </source>
</evidence>
<dbReference type="InterPro" id="IPR003903">
    <property type="entry name" value="UIM_dom"/>
</dbReference>
<dbReference type="PANTHER" id="PTHR11439">
    <property type="entry name" value="GAG-POL-RELATED RETROTRANSPOSON"/>
    <property type="match status" value="1"/>
</dbReference>
<feature type="compositionally biased region" description="Polar residues" evidence="1">
    <location>
        <begin position="1531"/>
        <end position="1543"/>
    </location>
</feature>
<evidence type="ECO:0000259" key="3">
    <source>
        <dbReference type="Pfam" id="PF22936"/>
    </source>
</evidence>
<dbReference type="PROSITE" id="PS50330">
    <property type="entry name" value="UIM"/>
    <property type="match status" value="1"/>
</dbReference>
<feature type="region of interest" description="Disordered" evidence="1">
    <location>
        <begin position="1122"/>
        <end position="1261"/>
    </location>
</feature>